<sequence>MGVEEWMAAVRRHWREIPVQTGLARQGQDVLSAMLRLRLGCLCLVLSCLHLTHGDRQDAARAGASGGCSATRRTRASPSLLSPLLTLSPLSSPLSSPLLFINSSPSHRQWRALASCPLSCLGLLWTWPVASFPRPFQPTSSYSLATNPADCVGRARVPLDLRHHRHAGFGAARWRRRRRDSIGSQLPSSTY</sequence>
<evidence type="ECO:0000313" key="1">
    <source>
        <dbReference type="EMBL" id="KAK8155780.1"/>
    </source>
</evidence>
<organism evidence="1 2">
    <name type="scientific">Phyllosticta citrichinensis</name>
    <dbReference type="NCBI Taxonomy" id="1130410"/>
    <lineage>
        <taxon>Eukaryota</taxon>
        <taxon>Fungi</taxon>
        <taxon>Dikarya</taxon>
        <taxon>Ascomycota</taxon>
        <taxon>Pezizomycotina</taxon>
        <taxon>Dothideomycetes</taxon>
        <taxon>Dothideomycetes incertae sedis</taxon>
        <taxon>Botryosphaeriales</taxon>
        <taxon>Phyllostictaceae</taxon>
        <taxon>Phyllosticta</taxon>
    </lineage>
</organism>
<name>A0ABR1XI92_9PEZI</name>
<accession>A0ABR1XI92</accession>
<proteinExistence type="predicted"/>
<keyword evidence="2" id="KW-1185">Reference proteome</keyword>
<evidence type="ECO:0000313" key="2">
    <source>
        <dbReference type="Proteomes" id="UP001456524"/>
    </source>
</evidence>
<reference evidence="1 2" key="1">
    <citation type="journal article" date="2022" name="G3 (Bethesda)">
        <title>Enemy or ally: a genomic approach to elucidate the lifestyle of Phyllosticta citrichinaensis.</title>
        <authorList>
            <person name="Buijs V.A."/>
            <person name="Groenewald J.Z."/>
            <person name="Haridas S."/>
            <person name="LaButti K.M."/>
            <person name="Lipzen A."/>
            <person name="Martin F.M."/>
            <person name="Barry K."/>
            <person name="Grigoriev I.V."/>
            <person name="Crous P.W."/>
            <person name="Seidl M.F."/>
        </authorList>
    </citation>
    <scope>NUCLEOTIDE SEQUENCE [LARGE SCALE GENOMIC DNA]</scope>
    <source>
        <strain evidence="1 2">CBS 129764</strain>
    </source>
</reference>
<comment type="caution">
    <text evidence="1">The sequence shown here is derived from an EMBL/GenBank/DDBJ whole genome shotgun (WGS) entry which is preliminary data.</text>
</comment>
<protein>
    <submittedName>
        <fullName evidence="1">Uncharacterized protein</fullName>
    </submittedName>
</protein>
<dbReference type="EMBL" id="JBBWUH010000010">
    <property type="protein sequence ID" value="KAK8155780.1"/>
    <property type="molecule type" value="Genomic_DNA"/>
</dbReference>
<dbReference type="Proteomes" id="UP001456524">
    <property type="component" value="Unassembled WGS sequence"/>
</dbReference>
<gene>
    <name evidence="1" type="ORF">IWX90DRAFT_47702</name>
</gene>